<reference evidence="1 2" key="1">
    <citation type="submission" date="2019-02" db="EMBL/GenBank/DDBJ databases">
        <title>The Batch Genome Submission of Acinetobacter spp. strains.</title>
        <authorList>
            <person name="Qin J."/>
            <person name="Hu Y."/>
            <person name="Ye H."/>
            <person name="Wei L."/>
            <person name="Feng Y."/>
            <person name="Zong Z."/>
        </authorList>
    </citation>
    <scope>NUCLEOTIDE SEQUENCE [LARGE SCALE GENOMIC DNA]</scope>
    <source>
        <strain evidence="1 2">WCHABo060081</strain>
    </source>
</reference>
<dbReference type="RefSeq" id="WP_130143925.1">
    <property type="nucleotide sequence ID" value="NZ_SGSU01000002.1"/>
</dbReference>
<accession>A0A4Q7B0B3</accession>
<gene>
    <name evidence="1" type="ORF">EXE25_02060</name>
</gene>
<dbReference type="Proteomes" id="UP000293483">
    <property type="component" value="Unassembled WGS sequence"/>
</dbReference>
<sequence length="257" mass="31440">MKDRIYELSFKEVNQVLNFNFPDKETFEKLEMSFYNLQRRLKTHKWKDLIGNRFSWLFIKELIELHFEESLSIINEIEHLEKPEQFQSYSKEVQISKKGLKGLHYKHYIEGGLLPIQKLYLQKYGDRNSAYHKEINSMFYKRMERSEQKPLNVLLNLYKEQFLDHFLMRLGVEDEAINKLKQRLEAEGKPIRKLTGEFFVFHKYKNKNYYLALWKHYDKNKQDSTSYEIEELRKAQQIKIYCEREFPEFSREILSHI</sequence>
<name>A0A4Q7B0B3_9GAMM</name>
<evidence type="ECO:0000313" key="2">
    <source>
        <dbReference type="Proteomes" id="UP000293483"/>
    </source>
</evidence>
<protein>
    <submittedName>
        <fullName evidence="1">Uncharacterized protein</fullName>
    </submittedName>
</protein>
<organism evidence="1 2">
    <name type="scientific">Acinetobacter bouvetii</name>
    <dbReference type="NCBI Taxonomy" id="202951"/>
    <lineage>
        <taxon>Bacteria</taxon>
        <taxon>Pseudomonadati</taxon>
        <taxon>Pseudomonadota</taxon>
        <taxon>Gammaproteobacteria</taxon>
        <taxon>Moraxellales</taxon>
        <taxon>Moraxellaceae</taxon>
        <taxon>Acinetobacter</taxon>
    </lineage>
</organism>
<dbReference type="AlphaFoldDB" id="A0A4Q7B0B3"/>
<comment type="caution">
    <text evidence="1">The sequence shown here is derived from an EMBL/GenBank/DDBJ whole genome shotgun (WGS) entry which is preliminary data.</text>
</comment>
<proteinExistence type="predicted"/>
<evidence type="ECO:0000313" key="1">
    <source>
        <dbReference type="EMBL" id="RZG69239.1"/>
    </source>
</evidence>
<dbReference type="EMBL" id="SGSU01000002">
    <property type="protein sequence ID" value="RZG69239.1"/>
    <property type="molecule type" value="Genomic_DNA"/>
</dbReference>